<evidence type="ECO:0000313" key="3">
    <source>
        <dbReference type="Proteomes" id="UP000199341"/>
    </source>
</evidence>
<feature type="domain" description="Knr4/Smi1-like" evidence="1">
    <location>
        <begin position="50"/>
        <end position="180"/>
    </location>
</feature>
<reference evidence="2 3" key="1">
    <citation type="submission" date="2016-10" db="EMBL/GenBank/DDBJ databases">
        <authorList>
            <person name="de Groot N.N."/>
        </authorList>
    </citation>
    <scope>NUCLEOTIDE SEQUENCE [LARGE SCALE GENOMIC DNA]</scope>
    <source>
        <strain evidence="2 3">CGMCC 4.2022</strain>
    </source>
</reference>
<dbReference type="SUPFAM" id="SSF160631">
    <property type="entry name" value="SMI1/KNR4-like"/>
    <property type="match status" value="1"/>
</dbReference>
<dbReference type="STRING" id="310781.SAMN05216259_106295"/>
<dbReference type="Proteomes" id="UP000199341">
    <property type="component" value="Unassembled WGS sequence"/>
</dbReference>
<dbReference type="AlphaFoldDB" id="A0A1H0FHK4"/>
<dbReference type="Pfam" id="PF09346">
    <property type="entry name" value="SMI1_KNR4"/>
    <property type="match status" value="1"/>
</dbReference>
<evidence type="ECO:0000313" key="2">
    <source>
        <dbReference type="EMBL" id="SDN93981.1"/>
    </source>
</evidence>
<keyword evidence="3" id="KW-1185">Reference proteome</keyword>
<dbReference type="EMBL" id="FNIE01000006">
    <property type="protein sequence ID" value="SDN93981.1"/>
    <property type="molecule type" value="Genomic_DNA"/>
</dbReference>
<proteinExistence type="predicted"/>
<dbReference type="SMART" id="SM00860">
    <property type="entry name" value="SMI1_KNR4"/>
    <property type="match status" value="1"/>
</dbReference>
<sequence>MPWGAVSAGGWEPFLRLWSEEWVRAHDHEPEAGRPLEPEVRRRQWLGFEPATAEQLAAAEARLGRTLPPSLRTFLEVTNGWRDAGCFIYELAGTETLEWLADTPDAHWITAYAWADEDPAEGEAGLLRRSLRLSLSGDVAVMFLDPDDVDDRGEWAAYWLSSWSGEGPRRFGSFAALLYDQYASFHALRRPPGATRDHWDATVETARLAALDGEVANALTLLEEAQRFGRPRAGLLRAQLLGMRGRWYEARVGDLVHPRNAVDGLFESPLFTEELLPLICFEERLPNSTGNRGLRALRRLGPPQINELADAYLDGSRQPTFGNPEFDTAVRRILDRLLAEPAFQVPEPEPVSDAVVVRRSSGIKGAGAPLSPFERQRAAREEQKRLAAAAWPDLAAALELWRPRTADHVAPIALYSHPVLATLLQHGPSRTK</sequence>
<dbReference type="InterPro" id="IPR018958">
    <property type="entry name" value="Knr4/Smi1-like_dom"/>
</dbReference>
<name>A0A1H0FHK4_9ACTN</name>
<gene>
    <name evidence="2" type="ORF">SAMN05216259_106295</name>
</gene>
<protein>
    <submittedName>
        <fullName evidence="2">SMI1 / KNR4 family (SUKH-1)</fullName>
    </submittedName>
</protein>
<organism evidence="2 3">
    <name type="scientific">Actinacidiphila guanduensis</name>
    <dbReference type="NCBI Taxonomy" id="310781"/>
    <lineage>
        <taxon>Bacteria</taxon>
        <taxon>Bacillati</taxon>
        <taxon>Actinomycetota</taxon>
        <taxon>Actinomycetes</taxon>
        <taxon>Kitasatosporales</taxon>
        <taxon>Streptomycetaceae</taxon>
        <taxon>Actinacidiphila</taxon>
    </lineage>
</organism>
<dbReference type="Gene3D" id="3.40.1580.10">
    <property type="entry name" value="SMI1/KNR4-like"/>
    <property type="match status" value="1"/>
</dbReference>
<dbReference type="InterPro" id="IPR037883">
    <property type="entry name" value="Knr4/Smi1-like_sf"/>
</dbReference>
<evidence type="ECO:0000259" key="1">
    <source>
        <dbReference type="SMART" id="SM00860"/>
    </source>
</evidence>
<accession>A0A1H0FHK4</accession>